<evidence type="ECO:0000313" key="2">
    <source>
        <dbReference type="EMBL" id="OMJ72595.1"/>
    </source>
</evidence>
<evidence type="ECO:0000313" key="3">
    <source>
        <dbReference type="Proteomes" id="UP000187209"/>
    </source>
</evidence>
<sequence length="732" mass="84863">MQASNQKLELENEVNKVQEMLSMEYTVANRTLNREGETLNEEGKILKSALNKIVNDNKKKEKKLASIVDLIKCYSIVSPKNLSGSTPIMSSFHNEEEKLDDLRDQLEAEDEKIQEEESNTEILIESKNNIIKSTLVLKERLEKLSKIHKDIERKHNEVMETKQKAFYSMQTAQIDLSKLRKYIEKDQKKFQKAMEKWKTIKDHHEKEVQDCINKISRENLKSRENKIHKEKVLKKLQERIKTSEKNTRQTSISKEEISIIKKQLDLIKSYIPDCPDFLEPLSEENIIFIINSYSKFKFQEHSLSVKFQNLTEEQLEKQRKCDAIKEELDYLRSASLNSTGFNIGKSMTYNQLKVSLENRGESLYNMLFTESQLLIMKTYLQLLNLGNVVCRIMQGITYNSALHSNENTIVLAINVIKKAQKGFIEKQDKEELGKGLKEKDFVEKEHKKSLIGSEKKKTFKTEVETVEEIMSFAIGINDIEHALSKYIKNDKTISLVSHMIKSDSISCLFTDFSDLENRCAEDSAQPKILITNFNTIGNSIFKDRIKQIIQALQDILTRLSVLFVQNRDEINDFYIKNPSLKSIKTTDTLSAKTIQVMQILEKAVAYIVKPRHDNKSPNELLDRISKHREEGIGKFKILDSTKAISEEKNPKNRQELPIKNESLTKITTKEMFSELKSIRNKISEFKILERKASANTTREACVDIKKPWQKNYKIPSFTLARPFTVSFNSKSK</sequence>
<feature type="coiled-coil region" evidence="1">
    <location>
        <begin position="89"/>
        <end position="161"/>
    </location>
</feature>
<evidence type="ECO:0000256" key="1">
    <source>
        <dbReference type="SAM" id="Coils"/>
    </source>
</evidence>
<gene>
    <name evidence="2" type="ORF">SteCoe_28927</name>
</gene>
<dbReference type="Proteomes" id="UP000187209">
    <property type="component" value="Unassembled WGS sequence"/>
</dbReference>
<comment type="caution">
    <text evidence="2">The sequence shown here is derived from an EMBL/GenBank/DDBJ whole genome shotgun (WGS) entry which is preliminary data.</text>
</comment>
<dbReference type="AlphaFoldDB" id="A0A1R2B7G3"/>
<name>A0A1R2B7G3_9CILI</name>
<protein>
    <submittedName>
        <fullName evidence="2">Uncharacterized protein</fullName>
    </submittedName>
</protein>
<keyword evidence="1" id="KW-0175">Coiled coil</keyword>
<reference evidence="2 3" key="1">
    <citation type="submission" date="2016-11" db="EMBL/GenBank/DDBJ databases">
        <title>The macronuclear genome of Stentor coeruleus: a giant cell with tiny introns.</title>
        <authorList>
            <person name="Slabodnick M."/>
            <person name="Ruby J.G."/>
            <person name="Reiff S.B."/>
            <person name="Swart E.C."/>
            <person name="Gosai S."/>
            <person name="Prabakaran S."/>
            <person name="Witkowska E."/>
            <person name="Larue G.E."/>
            <person name="Fisher S."/>
            <person name="Freeman R.M."/>
            <person name="Gunawardena J."/>
            <person name="Chu W."/>
            <person name="Stover N.A."/>
            <person name="Gregory B.D."/>
            <person name="Nowacki M."/>
            <person name="Derisi J."/>
            <person name="Roy S.W."/>
            <person name="Marshall W.F."/>
            <person name="Sood P."/>
        </authorList>
    </citation>
    <scope>NUCLEOTIDE SEQUENCE [LARGE SCALE GENOMIC DNA]</scope>
    <source>
        <strain evidence="2">WM001</strain>
    </source>
</reference>
<dbReference type="EMBL" id="MPUH01000888">
    <property type="protein sequence ID" value="OMJ72595.1"/>
    <property type="molecule type" value="Genomic_DNA"/>
</dbReference>
<proteinExistence type="predicted"/>
<keyword evidence="3" id="KW-1185">Reference proteome</keyword>
<organism evidence="2 3">
    <name type="scientific">Stentor coeruleus</name>
    <dbReference type="NCBI Taxonomy" id="5963"/>
    <lineage>
        <taxon>Eukaryota</taxon>
        <taxon>Sar</taxon>
        <taxon>Alveolata</taxon>
        <taxon>Ciliophora</taxon>
        <taxon>Postciliodesmatophora</taxon>
        <taxon>Heterotrichea</taxon>
        <taxon>Heterotrichida</taxon>
        <taxon>Stentoridae</taxon>
        <taxon>Stentor</taxon>
    </lineage>
</organism>
<accession>A0A1R2B7G3</accession>